<evidence type="ECO:0000313" key="2">
    <source>
        <dbReference type="Proteomes" id="UP000180057"/>
    </source>
</evidence>
<organism evidence="1 2">
    <name type="scientific">Anaerobacillus alkalidiazotrophicus</name>
    <dbReference type="NCBI Taxonomy" id="472963"/>
    <lineage>
        <taxon>Bacteria</taxon>
        <taxon>Bacillati</taxon>
        <taxon>Bacillota</taxon>
        <taxon>Bacilli</taxon>
        <taxon>Bacillales</taxon>
        <taxon>Bacillaceae</taxon>
        <taxon>Anaerobacillus</taxon>
    </lineage>
</organism>
<name>A0A1S2MBT0_9BACI</name>
<dbReference type="Proteomes" id="UP000180057">
    <property type="component" value="Unassembled WGS sequence"/>
</dbReference>
<sequence length="94" mass="11298">MGFLTQVKVKDKRYVYLTEYIGMHEYTARRERNIYSFGSLQKALFKMRMWEKMPDLFPKDLKIMGYSKQDLSEWIKTLETGISKTGRSKKFKVK</sequence>
<accession>A0A1S2MBT0</accession>
<evidence type="ECO:0000313" key="1">
    <source>
        <dbReference type="EMBL" id="OIJ22046.1"/>
    </source>
</evidence>
<dbReference type="AlphaFoldDB" id="A0A1S2MBT0"/>
<protein>
    <submittedName>
        <fullName evidence="1">Uncharacterized protein</fullName>
    </submittedName>
</protein>
<dbReference type="RefSeq" id="WP_071388616.1">
    <property type="nucleotide sequence ID" value="NZ_MLQS01000001.1"/>
</dbReference>
<dbReference type="OrthoDB" id="2936917at2"/>
<keyword evidence="2" id="KW-1185">Reference proteome</keyword>
<reference evidence="1 2" key="1">
    <citation type="submission" date="2016-10" db="EMBL/GenBank/DDBJ databases">
        <title>Draft genome sequences of four alkaliphilic bacteria belonging to the Anaerobacillus genus.</title>
        <authorList>
            <person name="Bassil N.M."/>
            <person name="Lloyd J.R."/>
        </authorList>
    </citation>
    <scope>NUCLEOTIDE SEQUENCE [LARGE SCALE GENOMIC DNA]</scope>
    <source>
        <strain evidence="1 2">DSM 22531</strain>
    </source>
</reference>
<gene>
    <name evidence="1" type="ORF">BKP45_05050</name>
</gene>
<comment type="caution">
    <text evidence="1">The sequence shown here is derived from an EMBL/GenBank/DDBJ whole genome shotgun (WGS) entry which is preliminary data.</text>
</comment>
<proteinExistence type="predicted"/>
<dbReference type="EMBL" id="MLQS01000001">
    <property type="protein sequence ID" value="OIJ22046.1"/>
    <property type="molecule type" value="Genomic_DNA"/>
</dbReference>